<gene>
    <name evidence="5" type="ORF">BET03_11530</name>
</gene>
<dbReference type="PANTHER" id="PTHR21666:SF270">
    <property type="entry name" value="MUREIN HYDROLASE ACTIVATOR ENVC"/>
    <property type="match status" value="1"/>
</dbReference>
<evidence type="ECO:0008006" key="7">
    <source>
        <dbReference type="Google" id="ProtNLM"/>
    </source>
</evidence>
<dbReference type="GO" id="GO:0004222">
    <property type="term" value="F:metalloendopeptidase activity"/>
    <property type="evidence" value="ECO:0007669"/>
    <property type="project" value="TreeGrafter"/>
</dbReference>
<dbReference type="RefSeq" id="WP_120168947.1">
    <property type="nucleotide sequence ID" value="NZ_MCIB01000013.1"/>
</dbReference>
<dbReference type="Pfam" id="PF01551">
    <property type="entry name" value="Peptidase_M23"/>
    <property type="match status" value="1"/>
</dbReference>
<keyword evidence="6" id="KW-1185">Reference proteome</keyword>
<dbReference type="SMART" id="SM01208">
    <property type="entry name" value="G5"/>
    <property type="match status" value="1"/>
</dbReference>
<dbReference type="PROSITE" id="PS51782">
    <property type="entry name" value="LYSM"/>
    <property type="match status" value="1"/>
</dbReference>
<dbReference type="InterPro" id="IPR011055">
    <property type="entry name" value="Dup_hybrid_motif"/>
</dbReference>
<dbReference type="InterPro" id="IPR018392">
    <property type="entry name" value="LysM"/>
</dbReference>
<dbReference type="InterPro" id="IPR036779">
    <property type="entry name" value="LysM_dom_sf"/>
</dbReference>
<dbReference type="OrthoDB" id="9809488at2"/>
<evidence type="ECO:0000313" key="6">
    <source>
        <dbReference type="Proteomes" id="UP000284177"/>
    </source>
</evidence>
<keyword evidence="2" id="KW-0472">Membrane</keyword>
<dbReference type="SUPFAM" id="SSF51261">
    <property type="entry name" value="Duplicated hybrid motif"/>
    <property type="match status" value="1"/>
</dbReference>
<evidence type="ECO:0000256" key="1">
    <source>
        <dbReference type="ARBA" id="ARBA00022729"/>
    </source>
</evidence>
<evidence type="ECO:0000259" key="3">
    <source>
        <dbReference type="PROSITE" id="PS51109"/>
    </source>
</evidence>
<dbReference type="Pfam" id="PF01476">
    <property type="entry name" value="LysM"/>
    <property type="match status" value="1"/>
</dbReference>
<accession>A0A419T3G8</accession>
<feature type="domain" description="LysM" evidence="4">
    <location>
        <begin position="212"/>
        <end position="256"/>
    </location>
</feature>
<dbReference type="CDD" id="cd12797">
    <property type="entry name" value="M23_peptidase"/>
    <property type="match status" value="1"/>
</dbReference>
<organism evidence="5 6">
    <name type="scientific">Thermohalobacter berrensis</name>
    <dbReference type="NCBI Taxonomy" id="99594"/>
    <lineage>
        <taxon>Bacteria</taxon>
        <taxon>Bacillati</taxon>
        <taxon>Bacillota</taxon>
        <taxon>Tissierellia</taxon>
        <taxon>Tissierellales</taxon>
        <taxon>Thermohalobacteraceae</taxon>
        <taxon>Thermohalobacter</taxon>
    </lineage>
</organism>
<dbReference type="Gene3D" id="2.20.230.10">
    <property type="entry name" value="Resuscitation-promoting factor rpfb"/>
    <property type="match status" value="1"/>
</dbReference>
<dbReference type="PROSITE" id="PS51109">
    <property type="entry name" value="G5"/>
    <property type="match status" value="1"/>
</dbReference>
<comment type="caution">
    <text evidence="5">The sequence shown here is derived from an EMBL/GenBank/DDBJ whole genome shotgun (WGS) entry which is preliminary data.</text>
</comment>
<name>A0A419T3G8_9FIRM</name>
<dbReference type="PANTHER" id="PTHR21666">
    <property type="entry name" value="PEPTIDASE-RELATED"/>
    <property type="match status" value="1"/>
</dbReference>
<dbReference type="Pfam" id="PF07501">
    <property type="entry name" value="G5"/>
    <property type="match status" value="1"/>
</dbReference>
<dbReference type="SMART" id="SM00257">
    <property type="entry name" value="LysM"/>
    <property type="match status" value="1"/>
</dbReference>
<protein>
    <recommendedName>
        <fullName evidence="7">Peptidase M23</fullName>
    </recommendedName>
</protein>
<dbReference type="SUPFAM" id="SSF54106">
    <property type="entry name" value="LysM domain"/>
    <property type="match status" value="1"/>
</dbReference>
<dbReference type="CDD" id="cd00118">
    <property type="entry name" value="LysM"/>
    <property type="match status" value="1"/>
</dbReference>
<evidence type="ECO:0000256" key="2">
    <source>
        <dbReference type="SAM" id="Phobius"/>
    </source>
</evidence>
<dbReference type="Gene3D" id="2.70.70.10">
    <property type="entry name" value="Glucose Permease (Domain IIA)"/>
    <property type="match status" value="1"/>
</dbReference>
<evidence type="ECO:0000259" key="4">
    <source>
        <dbReference type="PROSITE" id="PS51782"/>
    </source>
</evidence>
<feature type="domain" description="G5" evidence="3">
    <location>
        <begin position="263"/>
        <end position="343"/>
    </location>
</feature>
<sequence>MNTSSSTKRKEHLNKLIEKARSLSLKKKIAITLVLVLAIAGTVFLVKDIQHKLYTRAYKVYCNEKLIGVVREKSLVKDIVNDIKVESSKDYGVNVNIREDKLKYEESHAEDNELTSKKELRQNILKDLKLYVSAYAIEVDGKEVGIVKTKDLAQNILDKVKEPYIKESEDIKVEDIKFVEDVKIVKKEVPISKIQEDEEVLKFIKKGTTEEKIHIVTKGESFWSIAHKYGLTVKDLEKANPNKDAKLIHPGDKLSLIVPKPYITVATYENVKYVEKIPFDVEVKESSAMYKDQVRIKRRGIPGEKEVKAKVIKHNGIEVAKEILKETILSQPVAQIILKGTKELPPLKGTGSFITPTRGRLTSGFGYRWGRMHEGIDLAARVGTPIKAADGGVVTYAGWRGNYGYMVEIDHGGGFKTRYAHCSKIYVKKGQKVYKGKTIAAVGNTGRSTGPHLHFEVRKHGVPQNPYKYLGKKYR</sequence>
<keyword evidence="2" id="KW-1133">Transmembrane helix</keyword>
<dbReference type="InterPro" id="IPR050570">
    <property type="entry name" value="Cell_wall_metabolism_enzyme"/>
</dbReference>
<proteinExistence type="predicted"/>
<reference evidence="5 6" key="1">
    <citation type="submission" date="2016-08" db="EMBL/GenBank/DDBJ databases">
        <title>Novel Firmicutes and Novel Genomes.</title>
        <authorList>
            <person name="Poppleton D.I."/>
            <person name="Gribaldo S."/>
        </authorList>
    </citation>
    <scope>NUCLEOTIDE SEQUENCE [LARGE SCALE GENOMIC DNA]</scope>
    <source>
        <strain evidence="5 6">CTT3</strain>
    </source>
</reference>
<dbReference type="InterPro" id="IPR016047">
    <property type="entry name" value="M23ase_b-sheet_dom"/>
</dbReference>
<keyword evidence="2" id="KW-0812">Transmembrane</keyword>
<dbReference type="Proteomes" id="UP000284177">
    <property type="component" value="Unassembled WGS sequence"/>
</dbReference>
<dbReference type="AlphaFoldDB" id="A0A419T3G8"/>
<dbReference type="InterPro" id="IPR011098">
    <property type="entry name" value="G5_dom"/>
</dbReference>
<keyword evidence="1" id="KW-0732">Signal</keyword>
<feature type="transmembrane region" description="Helical" evidence="2">
    <location>
        <begin position="29"/>
        <end position="46"/>
    </location>
</feature>
<dbReference type="Gene3D" id="3.10.350.10">
    <property type="entry name" value="LysM domain"/>
    <property type="match status" value="1"/>
</dbReference>
<dbReference type="EMBL" id="MCIB01000013">
    <property type="protein sequence ID" value="RKD32094.1"/>
    <property type="molecule type" value="Genomic_DNA"/>
</dbReference>
<evidence type="ECO:0000313" key="5">
    <source>
        <dbReference type="EMBL" id="RKD32094.1"/>
    </source>
</evidence>